<dbReference type="Pfam" id="PF18909">
    <property type="entry name" value="dGTP_diPhyd_N"/>
    <property type="match status" value="1"/>
</dbReference>
<sequence>MVKDRRIKDSGKRRGFKTGSVRDMADGKGMPQLLSPIVELELSKHFEKGGKKYGLRNWEKGQPLSELLGSARRHELEMRIGYDDENHLIAWLWNVYCFVHTKYAIDMGILPKELDDLPKYLPKVKKKRK</sequence>
<feature type="domain" description="dATP/dGTP diphosphohydrolase N-terminal" evidence="2">
    <location>
        <begin position="21"/>
        <end position="100"/>
    </location>
</feature>
<evidence type="ECO:0000259" key="2">
    <source>
        <dbReference type="Pfam" id="PF18909"/>
    </source>
</evidence>
<organism evidence="3">
    <name type="scientific">marine sediment metagenome</name>
    <dbReference type="NCBI Taxonomy" id="412755"/>
    <lineage>
        <taxon>unclassified sequences</taxon>
        <taxon>metagenomes</taxon>
        <taxon>ecological metagenomes</taxon>
    </lineage>
</organism>
<protein>
    <recommendedName>
        <fullName evidence="2">dATP/dGTP diphosphohydrolase N-terminal domain-containing protein</fullName>
    </recommendedName>
</protein>
<feature type="compositionally biased region" description="Basic and acidic residues" evidence="1">
    <location>
        <begin position="1"/>
        <end position="12"/>
    </location>
</feature>
<dbReference type="EMBL" id="LAZR01008148">
    <property type="protein sequence ID" value="KKM80633.1"/>
    <property type="molecule type" value="Genomic_DNA"/>
</dbReference>
<reference evidence="3" key="1">
    <citation type="journal article" date="2015" name="Nature">
        <title>Complex archaea that bridge the gap between prokaryotes and eukaryotes.</title>
        <authorList>
            <person name="Spang A."/>
            <person name="Saw J.H."/>
            <person name="Jorgensen S.L."/>
            <person name="Zaremba-Niedzwiedzka K."/>
            <person name="Martijn J."/>
            <person name="Lind A.E."/>
            <person name="van Eijk R."/>
            <person name="Schleper C."/>
            <person name="Guy L."/>
            <person name="Ettema T.J."/>
        </authorList>
    </citation>
    <scope>NUCLEOTIDE SEQUENCE</scope>
</reference>
<proteinExistence type="predicted"/>
<dbReference type="AlphaFoldDB" id="A0A0F9KFA7"/>
<comment type="caution">
    <text evidence="3">The sequence shown here is derived from an EMBL/GenBank/DDBJ whole genome shotgun (WGS) entry which is preliminary data.</text>
</comment>
<feature type="region of interest" description="Disordered" evidence="1">
    <location>
        <begin position="1"/>
        <end position="28"/>
    </location>
</feature>
<dbReference type="InterPro" id="IPR044038">
    <property type="entry name" value="dATP/dGTP_diPOhydrolase_N"/>
</dbReference>
<evidence type="ECO:0000256" key="1">
    <source>
        <dbReference type="SAM" id="MobiDB-lite"/>
    </source>
</evidence>
<gene>
    <name evidence="3" type="ORF">LCGC14_1337830</name>
</gene>
<evidence type="ECO:0000313" key="3">
    <source>
        <dbReference type="EMBL" id="KKM80633.1"/>
    </source>
</evidence>
<accession>A0A0F9KFA7</accession>
<name>A0A0F9KFA7_9ZZZZ</name>